<keyword evidence="4" id="KW-0282">Flagellum</keyword>
<protein>
    <submittedName>
        <fullName evidence="4">Flagellar biosynthesis protein FlhG</fullName>
    </submittedName>
</protein>
<evidence type="ECO:0000256" key="1">
    <source>
        <dbReference type="ARBA" id="ARBA00022741"/>
    </source>
</evidence>
<proteinExistence type="predicted"/>
<accession>A0A846MW78</accession>
<keyword evidence="1" id="KW-0547">Nucleotide-binding</keyword>
<evidence type="ECO:0000313" key="4">
    <source>
        <dbReference type="EMBL" id="NIK87808.1"/>
    </source>
</evidence>
<reference evidence="4 5" key="1">
    <citation type="submission" date="2020-03" db="EMBL/GenBank/DDBJ databases">
        <title>Genomic Encyclopedia of Type Strains, Phase IV (KMG-IV): sequencing the most valuable type-strain genomes for metagenomic binning, comparative biology and taxonomic classification.</title>
        <authorList>
            <person name="Goeker M."/>
        </authorList>
    </citation>
    <scope>NUCLEOTIDE SEQUENCE [LARGE SCALE GENOMIC DNA]</scope>
    <source>
        <strain evidence="4 5">DSM 19867</strain>
    </source>
</reference>
<dbReference type="GO" id="GO:0016887">
    <property type="term" value="F:ATP hydrolysis activity"/>
    <property type="evidence" value="ECO:0007669"/>
    <property type="project" value="TreeGrafter"/>
</dbReference>
<gene>
    <name evidence="4" type="ORF">FHS83_001126</name>
</gene>
<dbReference type="PANTHER" id="PTHR43384">
    <property type="entry name" value="SEPTUM SITE-DETERMINING PROTEIN MIND HOMOLOG, CHLOROPLASTIC-RELATED"/>
    <property type="match status" value="1"/>
</dbReference>
<dbReference type="Gene3D" id="3.40.50.300">
    <property type="entry name" value="P-loop containing nucleotide triphosphate hydrolases"/>
    <property type="match status" value="1"/>
</dbReference>
<dbReference type="GO" id="GO:0009898">
    <property type="term" value="C:cytoplasmic side of plasma membrane"/>
    <property type="evidence" value="ECO:0007669"/>
    <property type="project" value="TreeGrafter"/>
</dbReference>
<feature type="domain" description="CobQ/CobB/MinD/ParA nucleotide binding" evidence="3">
    <location>
        <begin position="10"/>
        <end position="225"/>
    </location>
</feature>
<keyword evidence="4" id="KW-0966">Cell projection</keyword>
<keyword evidence="5" id="KW-1185">Reference proteome</keyword>
<dbReference type="GO" id="GO:0005829">
    <property type="term" value="C:cytosol"/>
    <property type="evidence" value="ECO:0007669"/>
    <property type="project" value="TreeGrafter"/>
</dbReference>
<dbReference type="RefSeq" id="WP_167081724.1">
    <property type="nucleotide sequence ID" value="NZ_BAAADC010000001.1"/>
</dbReference>
<dbReference type="Proteomes" id="UP000570514">
    <property type="component" value="Unassembled WGS sequence"/>
</dbReference>
<evidence type="ECO:0000259" key="3">
    <source>
        <dbReference type="Pfam" id="PF01656"/>
    </source>
</evidence>
<name>A0A846MW78_9PROT</name>
<keyword evidence="4" id="KW-0969">Cilium</keyword>
<evidence type="ECO:0000313" key="5">
    <source>
        <dbReference type="Proteomes" id="UP000570514"/>
    </source>
</evidence>
<keyword evidence="2" id="KW-0067">ATP-binding</keyword>
<dbReference type="EMBL" id="JAASRM010000001">
    <property type="protein sequence ID" value="NIK87808.1"/>
    <property type="molecule type" value="Genomic_DNA"/>
</dbReference>
<dbReference type="InterPro" id="IPR027417">
    <property type="entry name" value="P-loop_NTPase"/>
</dbReference>
<dbReference type="GO" id="GO:0051782">
    <property type="term" value="P:negative regulation of cell division"/>
    <property type="evidence" value="ECO:0007669"/>
    <property type="project" value="TreeGrafter"/>
</dbReference>
<organism evidence="4 5">
    <name type="scientific">Rhizomicrobium palustre</name>
    <dbReference type="NCBI Taxonomy" id="189966"/>
    <lineage>
        <taxon>Bacteria</taxon>
        <taxon>Pseudomonadati</taxon>
        <taxon>Pseudomonadota</taxon>
        <taxon>Alphaproteobacteria</taxon>
        <taxon>Micropepsales</taxon>
        <taxon>Micropepsaceae</taxon>
        <taxon>Rhizomicrobium</taxon>
    </lineage>
</organism>
<dbReference type="InterPro" id="IPR050625">
    <property type="entry name" value="ParA/MinD_ATPase"/>
</dbReference>
<dbReference type="InterPro" id="IPR002586">
    <property type="entry name" value="CobQ/CobB/MinD/ParA_Nub-bd_dom"/>
</dbReference>
<dbReference type="SUPFAM" id="SSF52540">
    <property type="entry name" value="P-loop containing nucleoside triphosphate hydrolases"/>
    <property type="match status" value="1"/>
</dbReference>
<evidence type="ECO:0000256" key="2">
    <source>
        <dbReference type="ARBA" id="ARBA00022840"/>
    </source>
</evidence>
<dbReference type="PANTHER" id="PTHR43384:SF4">
    <property type="entry name" value="CELLULOSE BIOSYNTHESIS PROTEIN BCSQ-RELATED"/>
    <property type="match status" value="1"/>
</dbReference>
<dbReference type="Pfam" id="PF01656">
    <property type="entry name" value="CbiA"/>
    <property type="match status" value="1"/>
</dbReference>
<dbReference type="GO" id="GO:0005524">
    <property type="term" value="F:ATP binding"/>
    <property type="evidence" value="ECO:0007669"/>
    <property type="project" value="UniProtKB-KW"/>
</dbReference>
<dbReference type="AlphaFoldDB" id="A0A846MW78"/>
<sequence>MSLFGPRLTAIGSGKGGTGKTFISLSLAQSFADLGERVLVCDADLGLSNTAVHLGLARSGDLPGFLAGRTPLAAAVAKVETQGHQSFDLLAAPAGSGALSNADGAMAEKLTQLLRRTNSYDRVVIDLGAGISEPVLTIAADADDVVVAMTPDPAALTDAYAFVKLVLKRTGGRCPSLIVNMAAGAPEAKRTAEALTNAARTFLKATPAFLGFVPSDARVVDCLRRQASLFIAHPNCPSLTAIAALAGKLGGAGQHMRAASSIR</sequence>
<comment type="caution">
    <text evidence="4">The sequence shown here is derived from an EMBL/GenBank/DDBJ whole genome shotgun (WGS) entry which is preliminary data.</text>
</comment>